<evidence type="ECO:0000256" key="8">
    <source>
        <dbReference type="ARBA" id="ARBA00023136"/>
    </source>
</evidence>
<keyword evidence="5" id="KW-1003">Cell membrane</keyword>
<accession>A0ABN0NWP0</accession>
<comment type="subcellular location">
    <subcellularLocation>
        <location evidence="1">Bacterial flagellum basal body</location>
    </subcellularLocation>
    <subcellularLocation>
        <location evidence="2">Cell membrane</location>
        <topology evidence="2">Peripheral membrane protein</topology>
        <orientation evidence="2">Cytoplasmic side</orientation>
    </subcellularLocation>
</comment>
<keyword evidence="9" id="KW-0975">Bacterial flagellum</keyword>
<evidence type="ECO:0000259" key="12">
    <source>
        <dbReference type="Pfam" id="PF14841"/>
    </source>
</evidence>
<protein>
    <recommendedName>
        <fullName evidence="4">Flagellar motor switch protein FliG</fullName>
    </recommendedName>
</protein>
<keyword evidence="15" id="KW-1185">Reference proteome</keyword>
<organism evidence="14 15">
    <name type="scientific">Treponema lecithinolyticum ATCC 700332</name>
    <dbReference type="NCBI Taxonomy" id="1321815"/>
    <lineage>
        <taxon>Bacteria</taxon>
        <taxon>Pseudomonadati</taxon>
        <taxon>Spirochaetota</taxon>
        <taxon>Spirochaetia</taxon>
        <taxon>Spirochaetales</taxon>
        <taxon>Treponemataceae</taxon>
        <taxon>Treponema</taxon>
    </lineage>
</organism>
<feature type="domain" description="Flagellar motor switch protein FliG C-terminal" evidence="11">
    <location>
        <begin position="333"/>
        <end position="437"/>
    </location>
</feature>
<reference evidence="14 15" key="1">
    <citation type="submission" date="2013-08" db="EMBL/GenBank/DDBJ databases">
        <authorList>
            <person name="Weinstock G."/>
            <person name="Sodergren E."/>
            <person name="Wylie T."/>
            <person name="Fulton L."/>
            <person name="Fulton R."/>
            <person name="Fronick C."/>
            <person name="O'Laughlin M."/>
            <person name="Godfrey J."/>
            <person name="Miner T."/>
            <person name="Herter B."/>
            <person name="Appelbaum E."/>
            <person name="Cordes M."/>
            <person name="Lek S."/>
            <person name="Wollam A."/>
            <person name="Pepin K.H."/>
            <person name="Palsikar V.B."/>
            <person name="Mitreva M."/>
            <person name="Wilson R.K."/>
        </authorList>
    </citation>
    <scope>NUCLEOTIDE SEQUENCE [LARGE SCALE GENOMIC DNA]</scope>
    <source>
        <strain evidence="14 15">ATCC 700332</strain>
    </source>
</reference>
<dbReference type="PRINTS" id="PR00954">
    <property type="entry name" value="FLGMOTORFLIG"/>
</dbReference>
<name>A0ABN0NWP0_TRELE</name>
<dbReference type="InterPro" id="IPR011002">
    <property type="entry name" value="FliG_a-hlx"/>
</dbReference>
<feature type="region of interest" description="Disordered" evidence="10">
    <location>
        <begin position="100"/>
        <end position="119"/>
    </location>
</feature>
<dbReference type="PANTHER" id="PTHR30534">
    <property type="entry name" value="FLAGELLAR MOTOR SWITCH PROTEIN FLIG"/>
    <property type="match status" value="1"/>
</dbReference>
<evidence type="ECO:0000256" key="9">
    <source>
        <dbReference type="ARBA" id="ARBA00023143"/>
    </source>
</evidence>
<dbReference type="InterPro" id="IPR000090">
    <property type="entry name" value="Flg_Motor_Flig"/>
</dbReference>
<evidence type="ECO:0000256" key="7">
    <source>
        <dbReference type="ARBA" id="ARBA00022779"/>
    </source>
</evidence>
<dbReference type="Pfam" id="PF01706">
    <property type="entry name" value="FliG_C"/>
    <property type="match status" value="1"/>
</dbReference>
<evidence type="ECO:0000256" key="6">
    <source>
        <dbReference type="ARBA" id="ARBA00022500"/>
    </source>
</evidence>
<keyword evidence="7" id="KW-0283">Flagellar rotation</keyword>
<comment type="caution">
    <text evidence="14">The sequence shown here is derived from an EMBL/GenBank/DDBJ whole genome shotgun (WGS) entry which is preliminary data.</text>
</comment>
<dbReference type="PANTHER" id="PTHR30534:SF0">
    <property type="entry name" value="FLAGELLAR MOTOR SWITCH PROTEIN FLIG"/>
    <property type="match status" value="1"/>
</dbReference>
<evidence type="ECO:0000313" key="15">
    <source>
        <dbReference type="Proteomes" id="UP000016649"/>
    </source>
</evidence>
<feature type="domain" description="Flagellar motor switch protein FliG middle" evidence="12">
    <location>
        <begin position="231"/>
        <end position="302"/>
    </location>
</feature>
<dbReference type="SUPFAM" id="SSF48029">
    <property type="entry name" value="FliG"/>
    <property type="match status" value="2"/>
</dbReference>
<evidence type="ECO:0000256" key="2">
    <source>
        <dbReference type="ARBA" id="ARBA00004413"/>
    </source>
</evidence>
<evidence type="ECO:0000259" key="13">
    <source>
        <dbReference type="Pfam" id="PF14842"/>
    </source>
</evidence>
<dbReference type="RefSeq" id="WP_021686121.1">
    <property type="nucleotide sequence ID" value="NZ_KI260554.1"/>
</dbReference>
<sequence length="447" mass="49475">MNLNDKRIQAYKKTAQHSAEPKGGSGGAAGFTEKAAQSAESGSAHSFELEPNLTAANSASVRGGDSGKNTVKKMRTHIDALMERDGLLKIVKAQNLNSENKTDGLSAANGENTANGGPAGDSVYRRVAKFLLLIGVNEAAKILPHLTDEQTEKIIPEIASVRSVDPDEASAIFAEFQSLLQRSRQSGGVQTARTILEKAFGPEKAQHMLEKSVPYPEGTPFDYLQEIDTDRLEQLLKDEIAPVQALVLSRLKPALAADFIKRQNPQKQKEIISRLAKLSSLPPDIVRRIDGTMREKLQTLSTEATDRIDGRNALAGILKKMNADAEKNVLTLLGQTDPELEDDLRRRLFTVDDIVNADDRFMQEKLRSMSDEEIAVLIAGKEERFRQKILTNVSKTRGDIILEEEQLKKPVLKKDSDEITNAFFTFLRRAWEDGKLVVKDRGEDVYV</sequence>
<evidence type="ECO:0000256" key="10">
    <source>
        <dbReference type="SAM" id="MobiDB-lite"/>
    </source>
</evidence>
<dbReference type="Proteomes" id="UP000016649">
    <property type="component" value="Unassembled WGS sequence"/>
</dbReference>
<evidence type="ECO:0000256" key="4">
    <source>
        <dbReference type="ARBA" id="ARBA00021870"/>
    </source>
</evidence>
<evidence type="ECO:0000256" key="1">
    <source>
        <dbReference type="ARBA" id="ARBA00004117"/>
    </source>
</evidence>
<evidence type="ECO:0000313" key="14">
    <source>
        <dbReference type="EMBL" id="ERJ91724.1"/>
    </source>
</evidence>
<gene>
    <name evidence="14" type="ORF">HMPREF9193_01948</name>
</gene>
<feature type="domain" description="Flagellar motor switch protein FliG N-terminal" evidence="13">
    <location>
        <begin position="125"/>
        <end position="218"/>
    </location>
</feature>
<dbReference type="InterPro" id="IPR023087">
    <property type="entry name" value="Flg_Motor_Flig_C"/>
</dbReference>
<evidence type="ECO:0000256" key="5">
    <source>
        <dbReference type="ARBA" id="ARBA00022475"/>
    </source>
</evidence>
<keyword evidence="8" id="KW-0472">Membrane</keyword>
<evidence type="ECO:0000256" key="3">
    <source>
        <dbReference type="ARBA" id="ARBA00010299"/>
    </source>
</evidence>
<dbReference type="Gene3D" id="1.10.220.30">
    <property type="match status" value="3"/>
</dbReference>
<proteinExistence type="inferred from homology"/>
<dbReference type="EMBL" id="AWVH01000043">
    <property type="protein sequence ID" value="ERJ91724.1"/>
    <property type="molecule type" value="Genomic_DNA"/>
</dbReference>
<evidence type="ECO:0000259" key="11">
    <source>
        <dbReference type="Pfam" id="PF01706"/>
    </source>
</evidence>
<feature type="region of interest" description="Disordered" evidence="10">
    <location>
        <begin position="12"/>
        <end position="48"/>
    </location>
</feature>
<dbReference type="InterPro" id="IPR028263">
    <property type="entry name" value="FliG_N"/>
</dbReference>
<dbReference type="InterPro" id="IPR032779">
    <property type="entry name" value="FliG_M"/>
</dbReference>
<dbReference type="Pfam" id="PF14842">
    <property type="entry name" value="FliG_N"/>
    <property type="match status" value="1"/>
</dbReference>
<keyword evidence="6" id="KW-0145">Chemotaxis</keyword>
<dbReference type="Pfam" id="PF14841">
    <property type="entry name" value="FliG_M"/>
    <property type="match status" value="1"/>
</dbReference>
<comment type="similarity">
    <text evidence="3">Belongs to the FliG family.</text>
</comment>